<dbReference type="EMBL" id="CALNXI010000583">
    <property type="protein sequence ID" value="CAH3029633.1"/>
    <property type="molecule type" value="Genomic_DNA"/>
</dbReference>
<keyword evidence="4 7" id="KW-0175">Coiled coil</keyword>
<dbReference type="InterPro" id="IPR013087">
    <property type="entry name" value="Znf_C2H2_type"/>
</dbReference>
<evidence type="ECO:0000256" key="7">
    <source>
        <dbReference type="SAM" id="Coils"/>
    </source>
</evidence>
<dbReference type="Pfam" id="PF13815">
    <property type="entry name" value="Dzip-like_N"/>
    <property type="match status" value="1"/>
</dbReference>
<evidence type="ECO:0000313" key="11">
    <source>
        <dbReference type="Proteomes" id="UP001159427"/>
    </source>
</evidence>
<evidence type="ECO:0000256" key="5">
    <source>
        <dbReference type="ARBA" id="ARBA00023212"/>
    </source>
</evidence>
<accession>A0ABN8MLP4</accession>
<organism evidence="10 11">
    <name type="scientific">Porites evermanni</name>
    <dbReference type="NCBI Taxonomy" id="104178"/>
    <lineage>
        <taxon>Eukaryota</taxon>
        <taxon>Metazoa</taxon>
        <taxon>Cnidaria</taxon>
        <taxon>Anthozoa</taxon>
        <taxon>Hexacorallia</taxon>
        <taxon>Scleractinia</taxon>
        <taxon>Fungiina</taxon>
        <taxon>Poritidae</taxon>
        <taxon>Porites</taxon>
    </lineage>
</organism>
<feature type="region of interest" description="Disordered" evidence="8">
    <location>
        <begin position="311"/>
        <end position="331"/>
    </location>
</feature>
<feature type="region of interest" description="Disordered" evidence="8">
    <location>
        <begin position="848"/>
        <end position="939"/>
    </location>
</feature>
<feature type="region of interest" description="Disordered" evidence="8">
    <location>
        <begin position="796"/>
        <end position="835"/>
    </location>
</feature>
<feature type="region of interest" description="Disordered" evidence="8">
    <location>
        <begin position="632"/>
        <end position="655"/>
    </location>
</feature>
<evidence type="ECO:0000256" key="2">
    <source>
        <dbReference type="ARBA" id="ARBA00004120"/>
    </source>
</evidence>
<feature type="region of interest" description="Disordered" evidence="8">
    <location>
        <begin position="433"/>
        <end position="482"/>
    </location>
</feature>
<feature type="compositionally biased region" description="Low complexity" evidence="8">
    <location>
        <begin position="440"/>
        <end position="449"/>
    </location>
</feature>
<dbReference type="InterPro" id="IPR051241">
    <property type="entry name" value="DZIP_RILPL"/>
</dbReference>
<feature type="compositionally biased region" description="Acidic residues" evidence="8">
    <location>
        <begin position="640"/>
        <end position="651"/>
    </location>
</feature>
<gene>
    <name evidence="10" type="ORF">PEVE_00036493</name>
</gene>
<evidence type="ECO:0000256" key="3">
    <source>
        <dbReference type="ARBA" id="ARBA00009131"/>
    </source>
</evidence>
<keyword evidence="11" id="KW-1185">Reference proteome</keyword>
<feature type="compositionally biased region" description="Polar residues" evidence="8">
    <location>
        <begin position="809"/>
        <end position="834"/>
    </location>
</feature>
<keyword evidence="6" id="KW-0966">Cell projection</keyword>
<name>A0ABN8MLP4_9CNID</name>
<feature type="coiled-coil region" evidence="7">
    <location>
        <begin position="342"/>
        <end position="430"/>
    </location>
</feature>
<feature type="compositionally biased region" description="Polar residues" evidence="8">
    <location>
        <begin position="1014"/>
        <end position="1024"/>
    </location>
</feature>
<evidence type="ECO:0000256" key="1">
    <source>
        <dbReference type="ARBA" id="ARBA00004114"/>
    </source>
</evidence>
<proteinExistence type="inferred from homology"/>
<evidence type="ECO:0000259" key="9">
    <source>
        <dbReference type="PROSITE" id="PS00028"/>
    </source>
</evidence>
<comment type="similarity">
    <text evidence="3">Belongs to the DZIP C2H2-type zinc-finger protein family.</text>
</comment>
<feature type="compositionally biased region" description="Low complexity" evidence="8">
    <location>
        <begin position="1033"/>
        <end position="1043"/>
    </location>
</feature>
<comment type="subcellular location">
    <subcellularLocation>
        <location evidence="2">Cytoplasm</location>
        <location evidence="2">Cytoskeleton</location>
        <location evidence="2">Cilium basal body</location>
    </subcellularLocation>
    <subcellularLocation>
        <location evidence="1">Cytoplasm</location>
        <location evidence="1">Cytoskeleton</location>
        <location evidence="1">Microtubule organizing center</location>
        <location evidence="1">Centrosome</location>
        <location evidence="1">Centriole</location>
    </subcellularLocation>
</comment>
<comment type="caution">
    <text evidence="10">The sequence shown here is derived from an EMBL/GenBank/DDBJ whole genome shotgun (WGS) entry which is preliminary data.</text>
</comment>
<feature type="coiled-coil region" evidence="7">
    <location>
        <begin position="206"/>
        <end position="301"/>
    </location>
</feature>
<dbReference type="InterPro" id="IPR032714">
    <property type="entry name" value="DZIP1_N"/>
</dbReference>
<keyword evidence="5" id="KW-0963">Cytoplasm</keyword>
<feature type="coiled-coil region" evidence="7">
    <location>
        <begin position="87"/>
        <end position="131"/>
    </location>
</feature>
<dbReference type="Proteomes" id="UP001159427">
    <property type="component" value="Unassembled WGS sequence"/>
</dbReference>
<reference evidence="10 11" key="1">
    <citation type="submission" date="2022-05" db="EMBL/GenBank/DDBJ databases">
        <authorList>
            <consortium name="Genoscope - CEA"/>
            <person name="William W."/>
        </authorList>
    </citation>
    <scope>NUCLEOTIDE SEQUENCE [LARGE SCALE GENOMIC DNA]</scope>
</reference>
<evidence type="ECO:0000256" key="6">
    <source>
        <dbReference type="ARBA" id="ARBA00023273"/>
    </source>
</evidence>
<keyword evidence="5" id="KW-0206">Cytoskeleton</keyword>
<feature type="compositionally biased region" description="Acidic residues" evidence="8">
    <location>
        <begin position="901"/>
        <end position="926"/>
    </location>
</feature>
<sequence length="1094" mass="123313">MSNGMNFSFGRRQEKVDWRRLASVDVDRILREMDVKTLQDNIMHITFCNIEAELGSQGVGYDPNYIKMFKLAQLIIEYLLHSQQFLSANLEAENKTLQDSLEEVEKAKKELEEKKEAYKKLKRECQKQKKWIAEYQLLMRAGASGQHKCPCCAKSFVSHEYVISHVTRRHEEYSKKMNGLLLSSAPIRSVGAVTVESKPGMTEQEKSNLEKELEMIKVRLQKTEQELSEEKKLTESQRNRLTAEHQSIDELRLMFERWKEEEKAEQQQEMAEFKRSYQYDLMQMQTERDEYSQKVSALQEQLRQRISMVGSIRDDDETDSPAKASRGEMSQQALAQLEDRVIQMQMETQQNLQKEMQKMQQKFKAREDKSKKDHREEMTRFQEMLSQYEENLKNERLEKGQLSEDYENRIQMLNSQVQDLKKALDSQKVETEKIQYTSNAQPPAALASVPPVPAPRQTSPVQAEPVERERAKSPEKSVTTTGDSITLYVSTNQNKQGQYRLWRQSSDGSNEWSNLYAFTGFIKPSGNFTYPLYVFAAGGSPYWRQYISARSAPPSSEYRLDYMFYCSQKPLPGTQQYHVLEAGSLPVLRSYVSRSKNVPGWKDKGLNFYAPKLALAGDKTLTSVSASFESTLTTDKSQDFEESESETEEESPAPVVEAPVIPKVEIDEVDGNDSLESGELDIKELTSGVSSSEWGTATLEAGEFRPFPHNQLITTRFKHRPEELQACRQEIGEILDQKLAKQGLSGVKQMVTHNNFVHRGSLFPTSVAVTIREIKRKFRQECVKEVEEIVKKTYRRNGSGEGNAGLSAPTKTGPVSTSTPAASSRTIGASSPSNKRLIFKTTATAVRTSASLQQGRKSPALRGTLGSTGSTTGGGDMTVSVTTVTDRSFSGTSVTERTLSESEEEVSVTEGSQEEEEGESNWDSEEEAAKPPPQPTHKVAVHIPSQKNFDSDSEIEEVSLLKLKLSLHLLHGAKRVRELAESLERSLSFGSSVKKPAGGVSLHFQGAGNESREPQTTIQKTSRQQNEDDVDSDFSLSSVDDMSTGPRAPVQGRGGQQTSAVRQSQFPVFKRPQPQATRVQAFTDDDFISDFDDD</sequence>
<evidence type="ECO:0000313" key="10">
    <source>
        <dbReference type="EMBL" id="CAH3029633.1"/>
    </source>
</evidence>
<feature type="domain" description="C2H2-type" evidence="9">
    <location>
        <begin position="149"/>
        <end position="170"/>
    </location>
</feature>
<feature type="compositionally biased region" description="Basic and acidic residues" evidence="8">
    <location>
        <begin position="465"/>
        <end position="475"/>
    </location>
</feature>
<dbReference type="PANTHER" id="PTHR21502:SF3">
    <property type="entry name" value="CILIUM ASSEMBLY PROTEIN DZIP1L"/>
    <property type="match status" value="1"/>
</dbReference>
<feature type="compositionally biased region" description="Acidic residues" evidence="8">
    <location>
        <begin position="1083"/>
        <end position="1094"/>
    </location>
</feature>
<feature type="region of interest" description="Disordered" evidence="8">
    <location>
        <begin position="990"/>
        <end position="1094"/>
    </location>
</feature>
<feature type="compositionally biased region" description="Polar residues" evidence="8">
    <location>
        <begin position="1056"/>
        <end position="1066"/>
    </location>
</feature>
<evidence type="ECO:0000256" key="4">
    <source>
        <dbReference type="ARBA" id="ARBA00023054"/>
    </source>
</evidence>
<dbReference type="PANTHER" id="PTHR21502">
    <property type="entry name" value="ZINC FINGER PROTEIN DZIP1"/>
    <property type="match status" value="1"/>
</dbReference>
<dbReference type="PROSITE" id="PS00028">
    <property type="entry name" value="ZINC_FINGER_C2H2_1"/>
    <property type="match status" value="1"/>
</dbReference>
<evidence type="ECO:0000256" key="8">
    <source>
        <dbReference type="SAM" id="MobiDB-lite"/>
    </source>
</evidence>
<protein>
    <recommendedName>
        <fullName evidence="9">C2H2-type domain-containing protein</fullName>
    </recommendedName>
</protein>